<dbReference type="NCBIfam" id="TIGR00078">
    <property type="entry name" value="nadC"/>
    <property type="match status" value="1"/>
</dbReference>
<dbReference type="Pfam" id="PF01729">
    <property type="entry name" value="QRPTase_C"/>
    <property type="match status" value="1"/>
</dbReference>
<dbReference type="CDD" id="cd01572">
    <property type="entry name" value="QPRTase"/>
    <property type="match status" value="1"/>
</dbReference>
<keyword evidence="8 12" id="KW-0808">Transferase</keyword>
<comment type="function">
    <text evidence="1">Involved in the catabolism of quinolinic acid (QA).</text>
</comment>
<dbReference type="RefSeq" id="WP_042086111.1">
    <property type="nucleotide sequence ID" value="NZ_BKCN01000005.1"/>
</dbReference>
<evidence type="ECO:0000256" key="5">
    <source>
        <dbReference type="ARBA" id="ARBA00011944"/>
    </source>
</evidence>
<dbReference type="AlphaFoldDB" id="A0A5A7N5V3"/>
<dbReference type="GO" id="GO:0005737">
    <property type="term" value="C:cytoplasm"/>
    <property type="evidence" value="ECO:0007669"/>
    <property type="project" value="TreeGrafter"/>
</dbReference>
<feature type="domain" description="Quinolinate phosphoribosyl transferase C-terminal" evidence="13">
    <location>
        <begin position="116"/>
        <end position="279"/>
    </location>
</feature>
<dbReference type="InterPro" id="IPR036068">
    <property type="entry name" value="Nicotinate_pribotase-like_C"/>
</dbReference>
<evidence type="ECO:0000256" key="10">
    <source>
        <dbReference type="ARBA" id="ARBA00047445"/>
    </source>
</evidence>
<reference evidence="15 16" key="1">
    <citation type="submission" date="2019-09" db="EMBL/GenBank/DDBJ databases">
        <title>NBRP : Genome information of microbial organism related human and environment.</title>
        <authorList>
            <person name="Hattori M."/>
            <person name="Oshima K."/>
            <person name="Inaba H."/>
            <person name="Suda W."/>
            <person name="Sakamoto M."/>
            <person name="Iino T."/>
            <person name="Kitahara M."/>
            <person name="Oshida Y."/>
            <person name="Iida T."/>
            <person name="Kudo T."/>
            <person name="Itoh T."/>
            <person name="Ohkuma M."/>
        </authorList>
    </citation>
    <scope>NUCLEOTIDE SEQUENCE [LARGE SCALE GENOMIC DNA]</scope>
    <source>
        <strain evidence="15 16">Q-1</strain>
    </source>
</reference>
<dbReference type="InterPro" id="IPR027277">
    <property type="entry name" value="NadC/ModD"/>
</dbReference>
<evidence type="ECO:0000313" key="15">
    <source>
        <dbReference type="EMBL" id="GER03681.1"/>
    </source>
</evidence>
<evidence type="ECO:0000256" key="11">
    <source>
        <dbReference type="ARBA" id="ARBA00069173"/>
    </source>
</evidence>
<dbReference type="UniPathway" id="UPA00253">
    <property type="reaction ID" value="UER00331"/>
</dbReference>
<evidence type="ECO:0000256" key="7">
    <source>
        <dbReference type="ARBA" id="ARBA00022676"/>
    </source>
</evidence>
<evidence type="ECO:0000256" key="3">
    <source>
        <dbReference type="ARBA" id="ARBA00009400"/>
    </source>
</evidence>
<dbReference type="Gene3D" id="3.90.1170.20">
    <property type="entry name" value="Quinolinate phosphoribosyl transferase, N-terminal domain"/>
    <property type="match status" value="1"/>
</dbReference>
<keyword evidence="6" id="KW-0662">Pyridine nucleotide biosynthesis</keyword>
<evidence type="ECO:0000256" key="4">
    <source>
        <dbReference type="ARBA" id="ARBA00011218"/>
    </source>
</evidence>
<comment type="caution">
    <text evidence="15">The sequence shown here is derived from an EMBL/GenBank/DDBJ whole genome shotgun (WGS) entry which is preliminary data.</text>
</comment>
<protein>
    <recommendedName>
        <fullName evidence="11">Probable nicotinate-nucleotide pyrophosphorylase [carboxylating]</fullName>
        <ecNumber evidence="5">2.4.2.19</ecNumber>
    </recommendedName>
    <alternativeName>
        <fullName evidence="9">Quinolinate phosphoribosyltransferase [decarboxylating]</fullName>
    </alternativeName>
</protein>
<evidence type="ECO:0000256" key="9">
    <source>
        <dbReference type="ARBA" id="ARBA00033102"/>
    </source>
</evidence>
<evidence type="ECO:0000259" key="14">
    <source>
        <dbReference type="Pfam" id="PF02749"/>
    </source>
</evidence>
<keyword evidence="16" id="KW-1185">Reference proteome</keyword>
<evidence type="ECO:0000256" key="12">
    <source>
        <dbReference type="PIRNR" id="PIRNR006250"/>
    </source>
</evidence>
<dbReference type="InterPro" id="IPR004393">
    <property type="entry name" value="NadC"/>
</dbReference>
<dbReference type="Pfam" id="PF02749">
    <property type="entry name" value="QRPTase_N"/>
    <property type="match status" value="1"/>
</dbReference>
<proteinExistence type="inferred from homology"/>
<keyword evidence="7 12" id="KW-0328">Glycosyltransferase</keyword>
<name>A0A5A7N5V3_9PROT</name>
<sequence>MPNLPFPLSDDARDHFIAAALAEDIGSGDLTSSSVIPNEARLIATMRAREPMVLSGLPLACAIFKALDPDVGLQAMADDGTAHQAGSVLLRLNGRARALLSAERTALNLVQHLSGIATLTHRYVETIKGTGAVILDTRKTTPLLRRLEKYAVACGGGVNHRMGLYDAVMIKDNHIAVAGGIRPALEAARAAGHDDCQVECDTLDQVDEALAAGAGSLLLDNMAPDLLRRAVARIKGRVPTEASGGVRLETVRAIAESGVDRISIGRLTQSAPAIDIGLDFEQGGTPIMKDHEE</sequence>
<evidence type="ECO:0000256" key="6">
    <source>
        <dbReference type="ARBA" id="ARBA00022642"/>
    </source>
</evidence>
<evidence type="ECO:0000259" key="13">
    <source>
        <dbReference type="Pfam" id="PF01729"/>
    </source>
</evidence>
<feature type="domain" description="Quinolinate phosphoribosyl transferase N-terminal" evidence="14">
    <location>
        <begin position="29"/>
        <end position="114"/>
    </location>
</feature>
<dbReference type="Gene3D" id="3.20.20.70">
    <property type="entry name" value="Aldolase class I"/>
    <property type="match status" value="1"/>
</dbReference>
<dbReference type="SUPFAM" id="SSF54675">
    <property type="entry name" value="Nicotinate/Quinolinate PRTase N-terminal domain-like"/>
    <property type="match status" value="1"/>
</dbReference>
<dbReference type="PIRSF" id="PIRSF006250">
    <property type="entry name" value="NadC_ModD"/>
    <property type="match status" value="1"/>
</dbReference>
<dbReference type="InterPro" id="IPR013785">
    <property type="entry name" value="Aldolase_TIM"/>
</dbReference>
<dbReference type="InterPro" id="IPR002638">
    <property type="entry name" value="Quinolinate_PRibosylTrfase_C"/>
</dbReference>
<dbReference type="GO" id="GO:0034213">
    <property type="term" value="P:quinolinate catabolic process"/>
    <property type="evidence" value="ECO:0007669"/>
    <property type="project" value="TreeGrafter"/>
</dbReference>
<evidence type="ECO:0000256" key="1">
    <source>
        <dbReference type="ARBA" id="ARBA00003237"/>
    </source>
</evidence>
<comment type="pathway">
    <text evidence="2">Cofactor biosynthesis; NAD(+) biosynthesis; nicotinate D-ribonucleotide from quinolinate: step 1/1.</text>
</comment>
<comment type="catalytic activity">
    <reaction evidence="10">
        <text>nicotinate beta-D-ribonucleotide + CO2 + diphosphate = quinolinate + 5-phospho-alpha-D-ribose 1-diphosphate + 2 H(+)</text>
        <dbReference type="Rhea" id="RHEA:12733"/>
        <dbReference type="ChEBI" id="CHEBI:15378"/>
        <dbReference type="ChEBI" id="CHEBI:16526"/>
        <dbReference type="ChEBI" id="CHEBI:29959"/>
        <dbReference type="ChEBI" id="CHEBI:33019"/>
        <dbReference type="ChEBI" id="CHEBI:57502"/>
        <dbReference type="ChEBI" id="CHEBI:58017"/>
        <dbReference type="EC" id="2.4.2.19"/>
    </reaction>
</comment>
<dbReference type="GO" id="GO:0009435">
    <property type="term" value="P:NAD+ biosynthetic process"/>
    <property type="evidence" value="ECO:0007669"/>
    <property type="project" value="UniProtKB-UniPathway"/>
</dbReference>
<dbReference type="InterPro" id="IPR022412">
    <property type="entry name" value="Quinolinate_PRibosylTrfase_N"/>
</dbReference>
<evidence type="ECO:0000313" key="16">
    <source>
        <dbReference type="Proteomes" id="UP000324996"/>
    </source>
</evidence>
<evidence type="ECO:0000256" key="2">
    <source>
        <dbReference type="ARBA" id="ARBA00004893"/>
    </source>
</evidence>
<comment type="similarity">
    <text evidence="3 12">Belongs to the NadC/ModD family.</text>
</comment>
<gene>
    <name evidence="15" type="ORF">JCM17846_13630</name>
</gene>
<dbReference type="InterPro" id="IPR037128">
    <property type="entry name" value="Quinolinate_PRibosylTase_N_sf"/>
</dbReference>
<dbReference type="PANTHER" id="PTHR32179:SF3">
    <property type="entry name" value="NICOTINATE-NUCLEOTIDE PYROPHOSPHORYLASE [CARBOXYLATING]"/>
    <property type="match status" value="1"/>
</dbReference>
<evidence type="ECO:0000256" key="8">
    <source>
        <dbReference type="ARBA" id="ARBA00022679"/>
    </source>
</evidence>
<dbReference type="EMBL" id="BKCN01000005">
    <property type="protein sequence ID" value="GER03681.1"/>
    <property type="molecule type" value="Genomic_DNA"/>
</dbReference>
<dbReference type="GO" id="GO:0004514">
    <property type="term" value="F:nicotinate-nucleotide diphosphorylase (carboxylating) activity"/>
    <property type="evidence" value="ECO:0007669"/>
    <property type="project" value="UniProtKB-EC"/>
</dbReference>
<dbReference type="FunFam" id="3.20.20.70:FF:000030">
    <property type="entry name" value="Nicotinate-nucleotide pyrophosphorylase, carboxylating"/>
    <property type="match status" value="1"/>
</dbReference>
<organism evidence="15 16">
    <name type="scientific">Iodidimonas nitroreducens</name>
    <dbReference type="NCBI Taxonomy" id="1236968"/>
    <lineage>
        <taxon>Bacteria</taxon>
        <taxon>Pseudomonadati</taxon>
        <taxon>Pseudomonadota</taxon>
        <taxon>Alphaproteobacteria</taxon>
        <taxon>Iodidimonadales</taxon>
        <taxon>Iodidimonadaceae</taxon>
        <taxon>Iodidimonas</taxon>
    </lineage>
</organism>
<dbReference type="SUPFAM" id="SSF51690">
    <property type="entry name" value="Nicotinate/Quinolinate PRTase C-terminal domain-like"/>
    <property type="match status" value="1"/>
</dbReference>
<dbReference type="FunFam" id="3.90.1170.20:FF:000001">
    <property type="entry name" value="Nicotinate-nucleotide diphosphorylase (Carboxylating)"/>
    <property type="match status" value="1"/>
</dbReference>
<dbReference type="PANTHER" id="PTHR32179">
    <property type="entry name" value="NICOTINATE-NUCLEOTIDE PYROPHOSPHORYLASE [CARBOXYLATING]"/>
    <property type="match status" value="1"/>
</dbReference>
<accession>A0A5A7N5V3</accession>
<dbReference type="EC" id="2.4.2.19" evidence="5"/>
<dbReference type="Proteomes" id="UP000324996">
    <property type="component" value="Unassembled WGS sequence"/>
</dbReference>
<comment type="subunit">
    <text evidence="4">Hexamer formed by 3 homodimers.</text>
</comment>